<dbReference type="AlphaFoldDB" id="A0A4R8MH46"/>
<dbReference type="RefSeq" id="WP_133965508.1">
    <property type="nucleotide sequence ID" value="NZ_SORL01000003.1"/>
</dbReference>
<dbReference type="Pfam" id="PF14136">
    <property type="entry name" value="DUF4303"/>
    <property type="match status" value="1"/>
</dbReference>
<organism evidence="1 2">
    <name type="scientific">Algibacter lectus</name>
    <dbReference type="NCBI Taxonomy" id="221126"/>
    <lineage>
        <taxon>Bacteria</taxon>
        <taxon>Pseudomonadati</taxon>
        <taxon>Bacteroidota</taxon>
        <taxon>Flavobacteriia</taxon>
        <taxon>Flavobacteriales</taxon>
        <taxon>Flavobacteriaceae</taxon>
        <taxon>Algibacter</taxon>
    </lineage>
</organism>
<comment type="caution">
    <text evidence="1">The sequence shown here is derived from an EMBL/GenBank/DDBJ whole genome shotgun (WGS) entry which is preliminary data.</text>
</comment>
<name>A0A4R8MH46_9FLAO</name>
<accession>A0A4R8MH46</accession>
<gene>
    <name evidence="1" type="ORF">DFQ06_0196</name>
</gene>
<dbReference type="Proteomes" id="UP000294824">
    <property type="component" value="Unassembled WGS sequence"/>
</dbReference>
<evidence type="ECO:0000313" key="1">
    <source>
        <dbReference type="EMBL" id="TDY65270.1"/>
    </source>
</evidence>
<evidence type="ECO:0000313" key="2">
    <source>
        <dbReference type="Proteomes" id="UP000294824"/>
    </source>
</evidence>
<proteinExistence type="predicted"/>
<dbReference type="InterPro" id="IPR025409">
    <property type="entry name" value="DUF4303"/>
</dbReference>
<protein>
    <submittedName>
        <fullName evidence="1">Uncharacterized protein DUF4303</fullName>
    </submittedName>
</protein>
<reference evidence="1 2" key="1">
    <citation type="submission" date="2019-03" db="EMBL/GenBank/DDBJ databases">
        <title>Genomic Encyclopedia of Type Strains, Phase III (KMG-III): the genomes of soil and plant-associated and newly described type strains.</title>
        <authorList>
            <person name="Whitman W."/>
        </authorList>
    </citation>
    <scope>NUCLEOTIDE SEQUENCE [LARGE SCALE GENOMIC DNA]</scope>
    <source>
        <strain evidence="1 2">CECT 8301</strain>
    </source>
</reference>
<keyword evidence="2" id="KW-1185">Reference proteome</keyword>
<dbReference type="EMBL" id="SORL01000003">
    <property type="protein sequence ID" value="TDY65270.1"/>
    <property type="molecule type" value="Genomic_DNA"/>
</dbReference>
<sequence>MKEEIKNATRKTFLELSEYLSGEQIYYFVLTTTGELLSPGHSVWTEKLLDKVTKNQIKPNENYNDLKSDLKWSYADSPLFYYGKKHFNLVENIFLKCPNLFDLTEKEYIKEFDNRINAMTNALIELDREGIFGIEDKRKRIMINVEINPCDESNIERAKKLNPNGGIVEEWLSEFKE</sequence>